<feature type="non-terminal residue" evidence="1">
    <location>
        <position position="1"/>
    </location>
</feature>
<dbReference type="SUPFAM" id="SSF52047">
    <property type="entry name" value="RNI-like"/>
    <property type="match status" value="1"/>
</dbReference>
<dbReference type="EMBL" id="JADAQX010000153">
    <property type="protein sequence ID" value="KAF8821626.1"/>
    <property type="molecule type" value="Genomic_DNA"/>
</dbReference>
<dbReference type="Gene3D" id="3.80.10.10">
    <property type="entry name" value="Ribonuclease Inhibitor"/>
    <property type="match status" value="1"/>
</dbReference>
<feature type="non-terminal residue" evidence="1">
    <location>
        <position position="304"/>
    </location>
</feature>
<accession>A0ABQ7JCC6</accession>
<gene>
    <name evidence="1" type="ORF">IE077_001800</name>
</gene>
<evidence type="ECO:0000313" key="2">
    <source>
        <dbReference type="Proteomes" id="UP000823046"/>
    </source>
</evidence>
<reference evidence="1 2" key="1">
    <citation type="journal article" date="2020" name="bioRxiv">
        <title>Metabolic contributions of an alphaproteobacterial endosymbiont in the apicomplexan Cardiosporidium cionae.</title>
        <authorList>
            <person name="Hunter E.S."/>
            <person name="Paight C.J."/>
            <person name="Lane C.E."/>
        </authorList>
    </citation>
    <scope>NUCLEOTIDE SEQUENCE [LARGE SCALE GENOMIC DNA]</scope>
    <source>
        <strain evidence="1">ESH_2018</strain>
    </source>
</reference>
<proteinExistence type="predicted"/>
<dbReference type="InterPro" id="IPR032675">
    <property type="entry name" value="LRR_dom_sf"/>
</dbReference>
<keyword evidence="2" id="KW-1185">Reference proteome</keyword>
<sequence>RFYRSDHHRLTLSAIKDGPHLLVLSNFLQEMSCQALYIGEVPYPTLVIVLKQCQQVHHLKELELDVWGVEFDEPLRQLFRDVLLSNAPSLRTLAIRCRLDAIILCKVLDSLSTSIEALDISDNMIGDSVEIALCLIRIIRQNQLEKLKLNQCGIGKTFCAELFNQLCQLGAFMTLSSLEGVEFSSIADIPPSIHALLLNKQKMGSRGSLQNAPLLNYLQNRTAMNALINKKVRIWWPPTDDQVKTDFSGRYWPARVVHVDPIYVIFVVQYDNGEFENVSYQEAASFLAEANVSSSSCLPSIGVK</sequence>
<organism evidence="1 2">
    <name type="scientific">Cardiosporidium cionae</name>
    <dbReference type="NCBI Taxonomy" id="476202"/>
    <lineage>
        <taxon>Eukaryota</taxon>
        <taxon>Sar</taxon>
        <taxon>Alveolata</taxon>
        <taxon>Apicomplexa</taxon>
        <taxon>Aconoidasida</taxon>
        <taxon>Nephromycida</taxon>
        <taxon>Cardiosporidium</taxon>
    </lineage>
</organism>
<name>A0ABQ7JCC6_9APIC</name>
<dbReference type="Proteomes" id="UP000823046">
    <property type="component" value="Unassembled WGS sequence"/>
</dbReference>
<evidence type="ECO:0000313" key="1">
    <source>
        <dbReference type="EMBL" id="KAF8821626.1"/>
    </source>
</evidence>
<comment type="caution">
    <text evidence="1">The sequence shown here is derived from an EMBL/GenBank/DDBJ whole genome shotgun (WGS) entry which is preliminary data.</text>
</comment>
<protein>
    <submittedName>
        <fullName evidence="1">Uncharacterized protein</fullName>
    </submittedName>
</protein>